<keyword evidence="3" id="KW-1185">Reference proteome</keyword>
<feature type="compositionally biased region" description="Polar residues" evidence="1">
    <location>
        <begin position="386"/>
        <end position="395"/>
    </location>
</feature>
<comment type="caution">
    <text evidence="2">The sequence shown here is derived from an EMBL/GenBank/DDBJ whole genome shotgun (WGS) entry which is preliminary data.</text>
</comment>
<feature type="compositionally biased region" description="Basic and acidic residues" evidence="1">
    <location>
        <begin position="735"/>
        <end position="749"/>
    </location>
</feature>
<gene>
    <name evidence="2" type="ORF">POL67_47520</name>
</gene>
<accession>A0ABT5F542</accession>
<name>A0ABT5F542_9BACT</name>
<evidence type="ECO:0008006" key="4">
    <source>
        <dbReference type="Google" id="ProtNLM"/>
    </source>
</evidence>
<dbReference type="EMBL" id="JAQNDO010000001">
    <property type="protein sequence ID" value="MDC0749071.1"/>
    <property type="molecule type" value="Genomic_DNA"/>
</dbReference>
<proteinExistence type="predicted"/>
<protein>
    <recommendedName>
        <fullName evidence="4">Apea-like HEPN domain-containing protein</fullName>
    </recommendedName>
</protein>
<sequence length="1066" mass="119698">MRFLRQTSPDQIRLGWLRLIAGIVGTERLPLDSLRASILSLQGNFEPWIDEAGFSVSPRGNVPPSRIDRLAAMGVNFGIYDTTTETLTEIGHVLRAVAPWSPDDGNPLVWRGASRWIAFYIVVQAAGDVVLPLLSGWPTEEQTTAEVAERLSEVLDTLARKAREDRSVLRKQAEGASPQQKSFKAHTVLYPYVELLRDLGYLERTTVVGGGAGYRLTEAGSRLRSERQRFEGDTEALLRSGISRVFLRGEGVELLRPSTGREFANTLATIPKELTVLRREEVLLDAAVLLAQAKFLDEAPGAWIDRQRAHALLNAAAHRGISIAVKRGGSVKDLNVAWESAAVLAEERGWDVDVPVDEPVAHKAESAAPTRIDSTAEVLAPIGSTKEASSETGTTNERETEPSVIPTEPPKQEVSDPDALLRTAVPVHQRLWLHYVDQLLSPPQRGALDVVRWGGLVMAMARLDGLLMDLPEHRLREKRALRHDEILHPQAQKPSTNPYCLHPLARLEPMLRAIEEDWVVQRIQQTWLDDGSRDPRPVLERGRRYAATVADKLRTDIDAFLDLPPENTSFWKRWDTAREATRSIIHDAIAAGIGSARSLRERLHRELRRQRPRDAASAFLNVLFAKPWSARYTQHRRLPLDVVTQLELDKANASASDDIEIRIGPIASEDGTHIVEFILQTQARSNFEARQMGRQRVHALLSERFARRVMPEPDVTIDLHERVAYEHVESIEAHSMEHADREEPLDADRSFPGLAPYRRDSSAPALRANPSRGTETSVPRQRILRARREILDTRRPGLNGEQRTMLAWMAMERLVATGLQSKVETIPCLAAPAALLHLKGTFTRILHDARAGLWLSACMEPQNEPLARLVAQWLPDLSEEQRAVLDPEAVPSMRRKRVMDRIPALGEESSLRWLWEQRRTLLEFKDVLTVWAPFAAAGLHDYLVITGEEKDTKRESVGNGTKLADYFRQLYEDIASFFAHVYETRNRAAHGGETLERDHAAIELYQRFIALTEPVLDAAERWVDRGLTLEQVFGLALDKASDLAGLPHSKPGRKLDLGRLDELLAF</sequence>
<dbReference type="RefSeq" id="WP_271928494.1">
    <property type="nucleotide sequence ID" value="NZ_JAQNDO010000001.1"/>
</dbReference>
<evidence type="ECO:0000313" key="3">
    <source>
        <dbReference type="Proteomes" id="UP001221411"/>
    </source>
</evidence>
<evidence type="ECO:0000256" key="1">
    <source>
        <dbReference type="SAM" id="MobiDB-lite"/>
    </source>
</evidence>
<reference evidence="2 3" key="1">
    <citation type="submission" date="2022-11" db="EMBL/GenBank/DDBJ databases">
        <title>Minimal conservation of predation-associated metabolite biosynthetic gene clusters underscores biosynthetic potential of Myxococcota including descriptions for ten novel species: Archangium lansinium sp. nov., Myxococcus landrumus sp. nov., Nannocystis bai.</title>
        <authorList>
            <person name="Ahearne A."/>
            <person name="Stevens C."/>
            <person name="Dowd S."/>
        </authorList>
    </citation>
    <scope>NUCLEOTIDE SEQUENCE [LARGE SCALE GENOMIC DNA]</scope>
    <source>
        <strain evidence="2 3">RJM3</strain>
    </source>
</reference>
<evidence type="ECO:0000313" key="2">
    <source>
        <dbReference type="EMBL" id="MDC0749071.1"/>
    </source>
</evidence>
<dbReference type="Proteomes" id="UP001221411">
    <property type="component" value="Unassembled WGS sequence"/>
</dbReference>
<feature type="region of interest" description="Disordered" evidence="1">
    <location>
        <begin position="735"/>
        <end position="782"/>
    </location>
</feature>
<organism evidence="2 3">
    <name type="scientific">Polyangium mundeleinium</name>
    <dbReference type="NCBI Taxonomy" id="2995306"/>
    <lineage>
        <taxon>Bacteria</taxon>
        <taxon>Pseudomonadati</taxon>
        <taxon>Myxococcota</taxon>
        <taxon>Polyangia</taxon>
        <taxon>Polyangiales</taxon>
        <taxon>Polyangiaceae</taxon>
        <taxon>Polyangium</taxon>
    </lineage>
</organism>
<feature type="region of interest" description="Disordered" evidence="1">
    <location>
        <begin position="378"/>
        <end position="416"/>
    </location>
</feature>